<proteinExistence type="predicted"/>
<keyword evidence="2" id="KW-1185">Reference proteome</keyword>
<dbReference type="HOGENOM" id="CLU_2741507_0_0_1"/>
<protein>
    <submittedName>
        <fullName evidence="1">Uncharacterized protein</fullName>
    </submittedName>
</protein>
<sequence>MDIHFPSLMSKLSACMSFIDFNHFRSFLCCGSFSSLISSCIPLSTAQPSANQPFCLAECPVQQVHPRLTQQ</sequence>
<evidence type="ECO:0000313" key="1">
    <source>
        <dbReference type="EMBL" id="KIM55619.1"/>
    </source>
</evidence>
<reference evidence="1 2" key="1">
    <citation type="submission" date="2014-04" db="EMBL/GenBank/DDBJ databases">
        <authorList>
            <consortium name="DOE Joint Genome Institute"/>
            <person name="Kuo A."/>
            <person name="Kohler A."/>
            <person name="Nagy L.G."/>
            <person name="Floudas D."/>
            <person name="Copeland A."/>
            <person name="Barry K.W."/>
            <person name="Cichocki N."/>
            <person name="Veneault-Fourrey C."/>
            <person name="LaButti K."/>
            <person name="Lindquist E.A."/>
            <person name="Lipzen A."/>
            <person name="Lundell T."/>
            <person name="Morin E."/>
            <person name="Murat C."/>
            <person name="Sun H."/>
            <person name="Tunlid A."/>
            <person name="Henrissat B."/>
            <person name="Grigoriev I.V."/>
            <person name="Hibbett D.S."/>
            <person name="Martin F."/>
            <person name="Nordberg H.P."/>
            <person name="Cantor M.N."/>
            <person name="Hua S.X."/>
        </authorList>
    </citation>
    <scope>NUCLEOTIDE SEQUENCE [LARGE SCALE GENOMIC DNA]</scope>
    <source>
        <strain evidence="1 2">Foug A</strain>
    </source>
</reference>
<name>A0A0C3DH22_9AGAM</name>
<dbReference type="AlphaFoldDB" id="A0A0C3DH22"/>
<accession>A0A0C3DH22</accession>
<organism evidence="1 2">
    <name type="scientific">Scleroderma citrinum Foug A</name>
    <dbReference type="NCBI Taxonomy" id="1036808"/>
    <lineage>
        <taxon>Eukaryota</taxon>
        <taxon>Fungi</taxon>
        <taxon>Dikarya</taxon>
        <taxon>Basidiomycota</taxon>
        <taxon>Agaricomycotina</taxon>
        <taxon>Agaricomycetes</taxon>
        <taxon>Agaricomycetidae</taxon>
        <taxon>Boletales</taxon>
        <taxon>Sclerodermatineae</taxon>
        <taxon>Sclerodermataceae</taxon>
        <taxon>Scleroderma</taxon>
    </lineage>
</organism>
<evidence type="ECO:0000313" key="2">
    <source>
        <dbReference type="Proteomes" id="UP000053989"/>
    </source>
</evidence>
<dbReference type="InParanoid" id="A0A0C3DH22"/>
<reference evidence="2" key="2">
    <citation type="submission" date="2015-01" db="EMBL/GenBank/DDBJ databases">
        <title>Evolutionary Origins and Diversification of the Mycorrhizal Mutualists.</title>
        <authorList>
            <consortium name="DOE Joint Genome Institute"/>
            <consortium name="Mycorrhizal Genomics Consortium"/>
            <person name="Kohler A."/>
            <person name="Kuo A."/>
            <person name="Nagy L.G."/>
            <person name="Floudas D."/>
            <person name="Copeland A."/>
            <person name="Barry K.W."/>
            <person name="Cichocki N."/>
            <person name="Veneault-Fourrey C."/>
            <person name="LaButti K."/>
            <person name="Lindquist E.A."/>
            <person name="Lipzen A."/>
            <person name="Lundell T."/>
            <person name="Morin E."/>
            <person name="Murat C."/>
            <person name="Riley R."/>
            <person name="Ohm R."/>
            <person name="Sun H."/>
            <person name="Tunlid A."/>
            <person name="Henrissat B."/>
            <person name="Grigoriev I.V."/>
            <person name="Hibbett D.S."/>
            <person name="Martin F."/>
        </authorList>
    </citation>
    <scope>NUCLEOTIDE SEQUENCE [LARGE SCALE GENOMIC DNA]</scope>
    <source>
        <strain evidence="2">Foug A</strain>
    </source>
</reference>
<dbReference type="Proteomes" id="UP000053989">
    <property type="component" value="Unassembled WGS sequence"/>
</dbReference>
<dbReference type="EMBL" id="KN822131">
    <property type="protein sequence ID" value="KIM55619.1"/>
    <property type="molecule type" value="Genomic_DNA"/>
</dbReference>
<gene>
    <name evidence="1" type="ORF">SCLCIDRAFT_290606</name>
</gene>